<dbReference type="STRING" id="1903179.BI347_19395"/>
<dbReference type="Pfam" id="PF03886">
    <property type="entry name" value="ABC_trans_aux"/>
    <property type="match status" value="1"/>
</dbReference>
<comment type="caution">
    <text evidence="2">The sequence shown here is derived from an EMBL/GenBank/DDBJ whole genome shotgun (WGS) entry which is preliminary data.</text>
</comment>
<evidence type="ECO:0000259" key="1">
    <source>
        <dbReference type="Pfam" id="PF03886"/>
    </source>
</evidence>
<evidence type="ECO:0000313" key="3">
    <source>
        <dbReference type="Proteomes" id="UP000180088"/>
    </source>
</evidence>
<dbReference type="EMBL" id="MKCS01000003">
    <property type="protein sequence ID" value="OHX10690.1"/>
    <property type="molecule type" value="Genomic_DNA"/>
</dbReference>
<sequence length="202" mass="21777">MSLQRWGGIAMLLIALAGCASPQARFYGLESTSAPDGQAQFGKRILLGPVNLPAGLDRPQLVLDNGNGQLQLLEFERWSAPLDRLLAQNLVLAVSRRSGVASIYAYPQATMDGGDLRYMLDVRRLSLQPGRQVALEVVWQLQNVADGKLLAAGSFSRTLVPPAPGNDAALAGLQILLDALSGDMAQPLRQHPDWWQNPAGRS</sequence>
<evidence type="ECO:0000313" key="2">
    <source>
        <dbReference type="EMBL" id="OHX10690.1"/>
    </source>
</evidence>
<proteinExistence type="predicted"/>
<accession>A0A1S1WUA7</accession>
<dbReference type="AlphaFoldDB" id="A0A1S1WUA7"/>
<dbReference type="Proteomes" id="UP000180088">
    <property type="component" value="Unassembled WGS sequence"/>
</dbReference>
<feature type="domain" description="ABC-type transport auxiliary lipoprotein component" evidence="1">
    <location>
        <begin position="32"/>
        <end position="185"/>
    </location>
</feature>
<reference evidence="2 3" key="1">
    <citation type="submission" date="2016-09" db="EMBL/GenBank/DDBJ databases">
        <title>Chromobacterium muskegensis sp. nov., an insecticidal bacterium isolated from Sphagnum bogs.</title>
        <authorList>
            <person name="Sparks M.E."/>
            <person name="Blackburn M.B."/>
            <person name="Gundersen-Rindal D.E."/>
            <person name="Mitchell A."/>
            <person name="Farrar R."/>
            <person name="Kuhar D."/>
        </authorList>
    </citation>
    <scope>NUCLEOTIDE SEQUENCE [LARGE SCALE GENOMIC DNA]</scope>
    <source>
        <strain evidence="2 3">37-2</strain>
    </source>
</reference>
<dbReference type="OrthoDB" id="8595564at2"/>
<dbReference type="RefSeq" id="WP_071116813.1">
    <property type="nucleotide sequence ID" value="NZ_MKCS01000003.1"/>
</dbReference>
<dbReference type="SUPFAM" id="SSF159594">
    <property type="entry name" value="XCC0632-like"/>
    <property type="match status" value="1"/>
</dbReference>
<gene>
    <name evidence="2" type="ORF">BI347_19395</name>
</gene>
<organism evidence="2 3">
    <name type="scientific">Chromobacterium sphagni</name>
    <dbReference type="NCBI Taxonomy" id="1903179"/>
    <lineage>
        <taxon>Bacteria</taxon>
        <taxon>Pseudomonadati</taxon>
        <taxon>Pseudomonadota</taxon>
        <taxon>Betaproteobacteria</taxon>
        <taxon>Neisseriales</taxon>
        <taxon>Chromobacteriaceae</taxon>
        <taxon>Chromobacterium</taxon>
    </lineage>
</organism>
<dbReference type="PROSITE" id="PS51257">
    <property type="entry name" value="PROKAR_LIPOPROTEIN"/>
    <property type="match status" value="1"/>
</dbReference>
<dbReference type="Gene3D" id="3.40.50.10610">
    <property type="entry name" value="ABC-type transport auxiliary lipoprotein component"/>
    <property type="match status" value="1"/>
</dbReference>
<protein>
    <recommendedName>
        <fullName evidence="1">ABC-type transport auxiliary lipoprotein component domain-containing protein</fullName>
    </recommendedName>
</protein>
<name>A0A1S1WUA7_9NEIS</name>
<dbReference type="InterPro" id="IPR005586">
    <property type="entry name" value="ABC_trans_aux"/>
</dbReference>